<feature type="region of interest" description="Disordered" evidence="6">
    <location>
        <begin position="1"/>
        <end position="128"/>
    </location>
</feature>
<feature type="region of interest" description="Disordered" evidence="6">
    <location>
        <begin position="151"/>
        <end position="297"/>
    </location>
</feature>
<evidence type="ECO:0000256" key="6">
    <source>
        <dbReference type="SAM" id="MobiDB-lite"/>
    </source>
</evidence>
<feature type="transmembrane region" description="Helical" evidence="7">
    <location>
        <begin position="561"/>
        <end position="581"/>
    </location>
</feature>
<feature type="transmembrane region" description="Helical" evidence="7">
    <location>
        <begin position="406"/>
        <end position="435"/>
    </location>
</feature>
<evidence type="ECO:0000313" key="10">
    <source>
        <dbReference type="Proteomes" id="UP000198287"/>
    </source>
</evidence>
<dbReference type="InterPro" id="IPR011701">
    <property type="entry name" value="MFS"/>
</dbReference>
<feature type="transmembrane region" description="Helical" evidence="7">
    <location>
        <begin position="692"/>
        <end position="713"/>
    </location>
</feature>
<dbReference type="EMBL" id="LNIX01000066">
    <property type="protein sequence ID" value="OXA37015.1"/>
    <property type="molecule type" value="Genomic_DNA"/>
</dbReference>
<dbReference type="OrthoDB" id="446368at2759"/>
<dbReference type="PROSITE" id="PS50850">
    <property type="entry name" value="MFS"/>
    <property type="match status" value="1"/>
</dbReference>
<sequence>MTVGSQSVELEKIKVNGKGIPVTSSTPRPGKDKPSTSTNLADTRKGFAATNSSSTSELVEAMSDSNTPSSTPTARGVEDGVADGTMSSESFFASPQSNTSPGAELDVEYFATPPSEPAQPPLLKGTSFPVRLPVTPVVLEGDSIAEIFSTPLPLSSEAQPNSIEKDLTTNTTIPTKPEKPPRKISAEKLLVSKVSEVTHSEPSSSNNPAQPATLSIDVEGLPPPADPTPKESPPHGESSGGDGGGNVSMKHSTPSRRAEMSRKLGVVPGYMVVDDDNQPEHDPENNTPSSKEGAARPSMADISAAAMRFTARQWTCLVVFGLADLASAMVVSIQAPFYPAEAEKKGATASEYGLVFGVYELTIFLASPFLGKYMNRIGPKVVFNSGIILTAVSCIAFGLLDEIDNHVLFITLSFILRITEALGAAATTTGTFTIISCEFRKTLSTTFASLETFYGLGLIIGPTVGGALFQLGGYIVPFIVTGVSLLLIGIMASFVMPKTASFREEDDDGKPTHGIMSFLRLPGVMVATFALAVMASSIGFLGATLEPHLRRFELTPLEIGLMFIIYGAVYAITAPLFGWFCDRVASPIYVLLFGAILIFTGFLLIGPAPFIPIDTIVWVTAVGLVIMGLGLSAILVASFLYCLSESMTNGLPDNISTYGVISGLWTSAVSLGAFVGPSIGGFLYDEFSFRPATYYVLGTQALVVLVIIVYLFMKPKRSSSGDGENVPLLGPPPISPILSSDHMKDVELASDRNSGVTITTGGTSGGTIPSAGYGTVW</sequence>
<evidence type="ECO:0000259" key="8">
    <source>
        <dbReference type="PROSITE" id="PS50850"/>
    </source>
</evidence>
<keyword evidence="5 7" id="KW-0472">Membrane</keyword>
<feature type="transmembrane region" description="Helical" evidence="7">
    <location>
        <begin position="616"/>
        <end position="643"/>
    </location>
</feature>
<evidence type="ECO:0000256" key="5">
    <source>
        <dbReference type="ARBA" id="ARBA00023136"/>
    </source>
</evidence>
<evidence type="ECO:0000256" key="4">
    <source>
        <dbReference type="ARBA" id="ARBA00022989"/>
    </source>
</evidence>
<dbReference type="GO" id="GO:0022857">
    <property type="term" value="F:transmembrane transporter activity"/>
    <property type="evidence" value="ECO:0007669"/>
    <property type="project" value="InterPro"/>
</dbReference>
<keyword evidence="10" id="KW-1185">Reference proteome</keyword>
<feature type="compositionally biased region" description="Polar residues" evidence="6">
    <location>
        <begin position="85"/>
        <end position="101"/>
    </location>
</feature>
<keyword evidence="4 7" id="KW-1133">Transmembrane helix</keyword>
<reference evidence="9 10" key="1">
    <citation type="submission" date="2015-12" db="EMBL/GenBank/DDBJ databases">
        <title>The genome of Folsomia candida.</title>
        <authorList>
            <person name="Faddeeva A."/>
            <person name="Derks M.F."/>
            <person name="Anvar Y."/>
            <person name="Smit S."/>
            <person name="Van Straalen N."/>
            <person name="Roelofs D."/>
        </authorList>
    </citation>
    <scope>NUCLEOTIDE SEQUENCE [LARGE SCALE GENOMIC DNA]</scope>
    <source>
        <strain evidence="9 10">VU population</strain>
        <tissue evidence="9">Whole body</tissue>
    </source>
</reference>
<dbReference type="InterPro" id="IPR050930">
    <property type="entry name" value="MFS_Vesicular_Transporter"/>
</dbReference>
<evidence type="ECO:0000256" key="3">
    <source>
        <dbReference type="ARBA" id="ARBA00022692"/>
    </source>
</evidence>
<feature type="compositionally biased region" description="Polar residues" evidence="6">
    <location>
        <begin position="49"/>
        <end position="73"/>
    </location>
</feature>
<dbReference type="Pfam" id="PF07690">
    <property type="entry name" value="MFS_1"/>
    <property type="match status" value="1"/>
</dbReference>
<evidence type="ECO:0000256" key="2">
    <source>
        <dbReference type="ARBA" id="ARBA00022448"/>
    </source>
</evidence>
<comment type="caution">
    <text evidence="9">The sequence shown here is derived from an EMBL/GenBank/DDBJ whole genome shotgun (WGS) entry which is preliminary data.</text>
</comment>
<feature type="transmembrane region" description="Helical" evidence="7">
    <location>
        <begin position="475"/>
        <end position="497"/>
    </location>
</feature>
<dbReference type="GO" id="GO:0016020">
    <property type="term" value="C:membrane"/>
    <property type="evidence" value="ECO:0007669"/>
    <property type="project" value="UniProtKB-SubCell"/>
</dbReference>
<accession>A0A226CU98</accession>
<evidence type="ECO:0000256" key="1">
    <source>
        <dbReference type="ARBA" id="ARBA00004141"/>
    </source>
</evidence>
<feature type="transmembrane region" description="Helical" evidence="7">
    <location>
        <begin position="518"/>
        <end position="541"/>
    </location>
</feature>
<dbReference type="PANTHER" id="PTHR23506">
    <property type="entry name" value="GH10249P"/>
    <property type="match status" value="1"/>
</dbReference>
<dbReference type="SUPFAM" id="SSF103473">
    <property type="entry name" value="MFS general substrate transporter"/>
    <property type="match status" value="1"/>
</dbReference>
<keyword evidence="2" id="KW-0813">Transport</keyword>
<feature type="compositionally biased region" description="Polar residues" evidence="6">
    <location>
        <begin position="152"/>
        <end position="174"/>
    </location>
</feature>
<dbReference type="Gene3D" id="1.20.1250.20">
    <property type="entry name" value="MFS general substrate transporter like domains"/>
    <property type="match status" value="2"/>
</dbReference>
<keyword evidence="3 7" id="KW-0812">Transmembrane</keyword>
<dbReference type="Proteomes" id="UP000198287">
    <property type="component" value="Unassembled WGS sequence"/>
</dbReference>
<feature type="transmembrane region" description="Helical" evidence="7">
    <location>
        <begin position="349"/>
        <end position="369"/>
    </location>
</feature>
<dbReference type="PANTHER" id="PTHR23506:SF26">
    <property type="entry name" value="MFS-TYPE TRANSPORTER SLC18B1"/>
    <property type="match status" value="1"/>
</dbReference>
<evidence type="ECO:0000256" key="7">
    <source>
        <dbReference type="SAM" id="Phobius"/>
    </source>
</evidence>
<feature type="transmembrane region" description="Helical" evidence="7">
    <location>
        <begin position="588"/>
        <end position="610"/>
    </location>
</feature>
<gene>
    <name evidence="9" type="ORF">Fcan01_28201</name>
</gene>
<protein>
    <submittedName>
        <fullName evidence="9">Vesicular acetylcholine transporter</fullName>
    </submittedName>
</protein>
<proteinExistence type="predicted"/>
<feature type="transmembrane region" description="Helical" evidence="7">
    <location>
        <begin position="447"/>
        <end position="469"/>
    </location>
</feature>
<evidence type="ECO:0000313" key="9">
    <source>
        <dbReference type="EMBL" id="OXA37015.1"/>
    </source>
</evidence>
<dbReference type="AlphaFoldDB" id="A0A226CU98"/>
<dbReference type="InterPro" id="IPR036259">
    <property type="entry name" value="MFS_trans_sf"/>
</dbReference>
<feature type="transmembrane region" description="Helical" evidence="7">
    <location>
        <begin position="655"/>
        <end position="680"/>
    </location>
</feature>
<organism evidence="9 10">
    <name type="scientific">Folsomia candida</name>
    <name type="common">Springtail</name>
    <dbReference type="NCBI Taxonomy" id="158441"/>
    <lineage>
        <taxon>Eukaryota</taxon>
        <taxon>Metazoa</taxon>
        <taxon>Ecdysozoa</taxon>
        <taxon>Arthropoda</taxon>
        <taxon>Hexapoda</taxon>
        <taxon>Collembola</taxon>
        <taxon>Entomobryomorpha</taxon>
        <taxon>Isotomoidea</taxon>
        <taxon>Isotomidae</taxon>
        <taxon>Proisotominae</taxon>
        <taxon>Folsomia</taxon>
    </lineage>
</organism>
<feature type="domain" description="Major facilitator superfamily (MFS) profile" evidence="8">
    <location>
        <begin position="316"/>
        <end position="716"/>
    </location>
</feature>
<feature type="transmembrane region" description="Helical" evidence="7">
    <location>
        <begin position="314"/>
        <end position="337"/>
    </location>
</feature>
<comment type="subcellular location">
    <subcellularLocation>
        <location evidence="1">Membrane</location>
        <topology evidence="1">Multi-pass membrane protein</topology>
    </subcellularLocation>
</comment>
<feature type="compositionally biased region" description="Polar residues" evidence="6">
    <location>
        <begin position="195"/>
        <end position="213"/>
    </location>
</feature>
<dbReference type="InterPro" id="IPR020846">
    <property type="entry name" value="MFS_dom"/>
</dbReference>
<dbReference type="STRING" id="158441.A0A226CU98"/>
<feature type="compositionally biased region" description="Basic and acidic residues" evidence="6">
    <location>
        <begin position="176"/>
        <end position="186"/>
    </location>
</feature>
<name>A0A226CU98_FOLCA</name>
<feature type="transmembrane region" description="Helical" evidence="7">
    <location>
        <begin position="381"/>
        <end position="400"/>
    </location>
</feature>